<feature type="compositionally biased region" description="Basic and acidic residues" evidence="2">
    <location>
        <begin position="601"/>
        <end position="612"/>
    </location>
</feature>
<dbReference type="HOGENOM" id="CLU_363877_0_0_1"/>
<dbReference type="EMBL" id="JH992968">
    <property type="protein sequence ID" value="EKX54152.1"/>
    <property type="molecule type" value="Genomic_DNA"/>
</dbReference>
<accession>L1K0L2</accession>
<feature type="compositionally biased region" description="Basic and acidic residues" evidence="2">
    <location>
        <begin position="130"/>
        <end position="159"/>
    </location>
</feature>
<evidence type="ECO:0000313" key="5">
    <source>
        <dbReference type="Proteomes" id="UP000011087"/>
    </source>
</evidence>
<dbReference type="AlphaFoldDB" id="L1K0L2"/>
<dbReference type="EnsemblProtists" id="EKX54152">
    <property type="protein sequence ID" value="EKX54152"/>
    <property type="gene ID" value="GUITHDRAFT_100399"/>
</dbReference>
<feature type="compositionally biased region" description="Polar residues" evidence="2">
    <location>
        <begin position="558"/>
        <end position="568"/>
    </location>
</feature>
<protein>
    <submittedName>
        <fullName evidence="3 4">Uncharacterized protein</fullName>
    </submittedName>
</protein>
<feature type="compositionally biased region" description="Acidic residues" evidence="2">
    <location>
        <begin position="613"/>
        <end position="628"/>
    </location>
</feature>
<feature type="compositionally biased region" description="Polar residues" evidence="2">
    <location>
        <begin position="528"/>
        <end position="540"/>
    </location>
</feature>
<feature type="coiled-coil region" evidence="1">
    <location>
        <begin position="670"/>
        <end position="704"/>
    </location>
</feature>
<sequence>MPKLYQGDSEEDGNHSSISNRYSGDLGEALRYENATETIRRLQYEMQLWKSGKSLTSDEEERSDALKGHADARADRTARREQEKKAAYAKIQETKRRAQAMREKISTIRSSMSPGMPPPLSTSMLSNSGKKREDAMEEHLTRHLDDSPEEDERWKDSGKRTAGINSYKARQPSTSPDSQGRAQPDHDVDSIDNYLKPRKHRGETNREDKWAASTRSNRGQTSSRFGEEEAQNESQRVNKTRDTASPGDGNSPLPSGSRALHTAVQSRKPPTSPKAGGAGGGRRSMSPREAPTKLPEREERRRSEEQDEEERLRLQERSYREMRSRQAAGGGDPEARAGGAGGGRRSMSPREAPTKLPERLLEGAGERRYEEEQEMVEEGWNLNARREMGRVAREMAELEDKKSKVDSLVPLELRRSVSPKDDGEAQEERMSQEELGLEAEGEERVGKGLEERDAGPDDSSSRKGLHTFLGGWFPNPFRGRNSRSSRGQENAVVNDDQNERSVLGSKEEGRKEEGRKEEEDLFGHPQPMDQSSLPEVNQSRADLGCTLGEISAIAMQKTPASSDSNSPESMREEVNRRQEGLSTRAALFPSHPVLMSRRKAKGDEERNGKQEQEQQEQEQQEQEQDATDLSDRKGPSARRRTIPSGLPKVSHAPARQVTMTERNGHEGWEVAGIEKLRAREEDVLSQLRQENERLKEENSKFKADLSALCSHSKMKELKEQAAMKRQVATDDAENSDKRAGGAAESRAEETARADQGPDIDNRASTSSK</sequence>
<feature type="compositionally biased region" description="Gly residues" evidence="2">
    <location>
        <begin position="328"/>
        <end position="344"/>
    </location>
</feature>
<feature type="region of interest" description="Disordered" evidence="2">
    <location>
        <begin position="395"/>
        <end position="666"/>
    </location>
</feature>
<feature type="region of interest" description="Disordered" evidence="2">
    <location>
        <begin position="717"/>
        <end position="768"/>
    </location>
</feature>
<feature type="compositionally biased region" description="Polar residues" evidence="2">
    <location>
        <begin position="171"/>
        <end position="181"/>
    </location>
</feature>
<feature type="compositionally biased region" description="Basic and acidic residues" evidence="2">
    <location>
        <begin position="63"/>
        <end position="106"/>
    </location>
</feature>
<evidence type="ECO:0000313" key="3">
    <source>
        <dbReference type="EMBL" id="EKX54152.1"/>
    </source>
</evidence>
<feature type="compositionally biased region" description="Basic and acidic residues" evidence="2">
    <location>
        <begin position="505"/>
        <end position="522"/>
    </location>
</feature>
<proteinExistence type="predicted"/>
<dbReference type="RefSeq" id="XP_005841132.1">
    <property type="nucleotide sequence ID" value="XM_005841075.1"/>
</dbReference>
<feature type="compositionally biased region" description="Basic and acidic residues" evidence="2">
    <location>
        <begin position="569"/>
        <end position="579"/>
    </location>
</feature>
<keyword evidence="5" id="KW-1185">Reference proteome</keyword>
<evidence type="ECO:0000313" key="4">
    <source>
        <dbReference type="EnsemblProtists" id="EKX54152"/>
    </source>
</evidence>
<reference evidence="3 5" key="1">
    <citation type="journal article" date="2012" name="Nature">
        <title>Algal genomes reveal evolutionary mosaicism and the fate of nucleomorphs.</title>
        <authorList>
            <consortium name="DOE Joint Genome Institute"/>
            <person name="Curtis B.A."/>
            <person name="Tanifuji G."/>
            <person name="Burki F."/>
            <person name="Gruber A."/>
            <person name="Irimia M."/>
            <person name="Maruyama S."/>
            <person name="Arias M.C."/>
            <person name="Ball S.G."/>
            <person name="Gile G.H."/>
            <person name="Hirakawa Y."/>
            <person name="Hopkins J.F."/>
            <person name="Kuo A."/>
            <person name="Rensing S.A."/>
            <person name="Schmutz J."/>
            <person name="Symeonidi A."/>
            <person name="Elias M."/>
            <person name="Eveleigh R.J."/>
            <person name="Herman E.K."/>
            <person name="Klute M.J."/>
            <person name="Nakayama T."/>
            <person name="Obornik M."/>
            <person name="Reyes-Prieto A."/>
            <person name="Armbrust E.V."/>
            <person name="Aves S.J."/>
            <person name="Beiko R.G."/>
            <person name="Coutinho P."/>
            <person name="Dacks J.B."/>
            <person name="Durnford D.G."/>
            <person name="Fast N.M."/>
            <person name="Green B.R."/>
            <person name="Grisdale C.J."/>
            <person name="Hempel F."/>
            <person name="Henrissat B."/>
            <person name="Hoppner M.P."/>
            <person name="Ishida K."/>
            <person name="Kim E."/>
            <person name="Koreny L."/>
            <person name="Kroth P.G."/>
            <person name="Liu Y."/>
            <person name="Malik S.B."/>
            <person name="Maier U.G."/>
            <person name="McRose D."/>
            <person name="Mock T."/>
            <person name="Neilson J.A."/>
            <person name="Onodera N.T."/>
            <person name="Poole A.M."/>
            <person name="Pritham E.J."/>
            <person name="Richards T.A."/>
            <person name="Rocap G."/>
            <person name="Roy S.W."/>
            <person name="Sarai C."/>
            <person name="Schaack S."/>
            <person name="Shirato S."/>
            <person name="Slamovits C.H."/>
            <person name="Spencer D.F."/>
            <person name="Suzuki S."/>
            <person name="Worden A.Z."/>
            <person name="Zauner S."/>
            <person name="Barry K."/>
            <person name="Bell C."/>
            <person name="Bharti A.K."/>
            <person name="Crow J.A."/>
            <person name="Grimwood J."/>
            <person name="Kramer R."/>
            <person name="Lindquist E."/>
            <person name="Lucas S."/>
            <person name="Salamov A."/>
            <person name="McFadden G.I."/>
            <person name="Lane C.E."/>
            <person name="Keeling P.J."/>
            <person name="Gray M.W."/>
            <person name="Grigoriev I.V."/>
            <person name="Archibald J.M."/>
        </authorList>
    </citation>
    <scope>NUCLEOTIDE SEQUENCE</scope>
    <source>
        <strain evidence="3 5">CCMP2712</strain>
    </source>
</reference>
<organism evidence="3">
    <name type="scientific">Guillardia theta (strain CCMP2712)</name>
    <name type="common">Cryptophyte</name>
    <dbReference type="NCBI Taxonomy" id="905079"/>
    <lineage>
        <taxon>Eukaryota</taxon>
        <taxon>Cryptophyceae</taxon>
        <taxon>Pyrenomonadales</taxon>
        <taxon>Geminigeraceae</taxon>
        <taxon>Guillardia</taxon>
    </lineage>
</organism>
<dbReference type="Proteomes" id="UP000011087">
    <property type="component" value="Unassembled WGS sequence"/>
</dbReference>
<feature type="compositionally biased region" description="Basic and acidic residues" evidence="2">
    <location>
        <begin position="412"/>
        <end position="432"/>
    </location>
</feature>
<reference evidence="4" key="3">
    <citation type="submission" date="2015-06" db="UniProtKB">
        <authorList>
            <consortium name="EnsemblProtists"/>
        </authorList>
    </citation>
    <scope>IDENTIFICATION</scope>
</reference>
<feature type="compositionally biased region" description="Basic and acidic residues" evidence="2">
    <location>
        <begin position="395"/>
        <end position="405"/>
    </location>
</feature>
<gene>
    <name evidence="3" type="ORF">GUITHDRAFT_100399</name>
</gene>
<feature type="compositionally biased region" description="Basic and acidic residues" evidence="2">
    <location>
        <begin position="290"/>
        <end position="324"/>
    </location>
</feature>
<feature type="region of interest" description="Disordered" evidence="2">
    <location>
        <begin position="52"/>
        <end position="376"/>
    </location>
</feature>
<evidence type="ECO:0000256" key="1">
    <source>
        <dbReference type="SAM" id="Coils"/>
    </source>
</evidence>
<keyword evidence="1" id="KW-0175">Coiled coil</keyword>
<name>L1K0L2_GUITC</name>
<feature type="region of interest" description="Disordered" evidence="2">
    <location>
        <begin position="1"/>
        <end position="25"/>
    </location>
</feature>
<dbReference type="KEGG" id="gtt:GUITHDRAFT_100399"/>
<evidence type="ECO:0000256" key="2">
    <source>
        <dbReference type="SAM" id="MobiDB-lite"/>
    </source>
</evidence>
<feature type="compositionally biased region" description="Basic and acidic residues" evidence="2">
    <location>
        <begin position="734"/>
        <end position="752"/>
    </location>
</feature>
<feature type="compositionally biased region" description="Polar residues" evidence="2">
    <location>
        <begin position="213"/>
        <end position="224"/>
    </location>
</feature>
<dbReference type="GeneID" id="17310768"/>
<feature type="compositionally biased region" description="Basic and acidic residues" evidence="2">
    <location>
        <begin position="442"/>
        <end position="461"/>
    </location>
</feature>
<dbReference type="OMA" id="TARTHSW"/>
<dbReference type="PaxDb" id="55529-EKX54152"/>
<reference evidence="5" key="2">
    <citation type="submission" date="2012-11" db="EMBL/GenBank/DDBJ databases">
        <authorList>
            <person name="Kuo A."/>
            <person name="Curtis B.A."/>
            <person name="Tanifuji G."/>
            <person name="Burki F."/>
            <person name="Gruber A."/>
            <person name="Irimia M."/>
            <person name="Maruyama S."/>
            <person name="Arias M.C."/>
            <person name="Ball S.G."/>
            <person name="Gile G.H."/>
            <person name="Hirakawa Y."/>
            <person name="Hopkins J.F."/>
            <person name="Rensing S.A."/>
            <person name="Schmutz J."/>
            <person name="Symeonidi A."/>
            <person name="Elias M."/>
            <person name="Eveleigh R.J."/>
            <person name="Herman E.K."/>
            <person name="Klute M.J."/>
            <person name="Nakayama T."/>
            <person name="Obornik M."/>
            <person name="Reyes-Prieto A."/>
            <person name="Armbrust E.V."/>
            <person name="Aves S.J."/>
            <person name="Beiko R.G."/>
            <person name="Coutinho P."/>
            <person name="Dacks J.B."/>
            <person name="Durnford D.G."/>
            <person name="Fast N.M."/>
            <person name="Green B.R."/>
            <person name="Grisdale C."/>
            <person name="Hempe F."/>
            <person name="Henrissat B."/>
            <person name="Hoppner M.P."/>
            <person name="Ishida K.-I."/>
            <person name="Kim E."/>
            <person name="Koreny L."/>
            <person name="Kroth P.G."/>
            <person name="Liu Y."/>
            <person name="Malik S.-B."/>
            <person name="Maier U.G."/>
            <person name="McRose D."/>
            <person name="Mock T."/>
            <person name="Neilson J.A."/>
            <person name="Onodera N.T."/>
            <person name="Poole A.M."/>
            <person name="Pritham E.J."/>
            <person name="Richards T.A."/>
            <person name="Rocap G."/>
            <person name="Roy S.W."/>
            <person name="Sarai C."/>
            <person name="Schaack S."/>
            <person name="Shirato S."/>
            <person name="Slamovits C.H."/>
            <person name="Spencer D.F."/>
            <person name="Suzuki S."/>
            <person name="Worden A.Z."/>
            <person name="Zauner S."/>
            <person name="Barry K."/>
            <person name="Bell C."/>
            <person name="Bharti A.K."/>
            <person name="Crow J.A."/>
            <person name="Grimwood J."/>
            <person name="Kramer R."/>
            <person name="Lindquist E."/>
            <person name="Lucas S."/>
            <person name="Salamov A."/>
            <person name="McFadden G.I."/>
            <person name="Lane C.E."/>
            <person name="Keeling P.J."/>
            <person name="Gray M.W."/>
            <person name="Grigoriev I.V."/>
            <person name="Archibald J.M."/>
        </authorList>
    </citation>
    <scope>NUCLEOTIDE SEQUENCE</scope>
    <source>
        <strain evidence="5">CCMP2712</strain>
    </source>
</reference>
<feature type="compositionally biased region" description="Basic and acidic residues" evidence="2">
    <location>
        <begin position="352"/>
        <end position="370"/>
    </location>
</feature>